<reference evidence="2" key="1">
    <citation type="submission" date="2025-08" db="UniProtKB">
        <authorList>
            <consortium name="Ensembl"/>
        </authorList>
    </citation>
    <scope>IDENTIFICATION</scope>
</reference>
<feature type="region of interest" description="Disordered" evidence="1">
    <location>
        <begin position="1"/>
        <end position="60"/>
    </location>
</feature>
<accession>A0A8D1VAY3</accession>
<feature type="compositionally biased region" description="Basic and acidic residues" evidence="1">
    <location>
        <begin position="25"/>
        <end position="40"/>
    </location>
</feature>
<dbReference type="Ensembl" id="ENSSSCT00060050450.1">
    <property type="protein sequence ID" value="ENSSSCP00060021571.1"/>
    <property type="gene ID" value="ENSSSCG00060037261.1"/>
</dbReference>
<evidence type="ECO:0000313" key="3">
    <source>
        <dbReference type="Proteomes" id="UP000694723"/>
    </source>
</evidence>
<organism evidence="2 3">
    <name type="scientific">Sus scrofa</name>
    <name type="common">Pig</name>
    <dbReference type="NCBI Taxonomy" id="9823"/>
    <lineage>
        <taxon>Eukaryota</taxon>
        <taxon>Metazoa</taxon>
        <taxon>Chordata</taxon>
        <taxon>Craniata</taxon>
        <taxon>Vertebrata</taxon>
        <taxon>Euteleostomi</taxon>
        <taxon>Mammalia</taxon>
        <taxon>Eutheria</taxon>
        <taxon>Laurasiatheria</taxon>
        <taxon>Artiodactyla</taxon>
        <taxon>Suina</taxon>
        <taxon>Suidae</taxon>
        <taxon>Sus</taxon>
    </lineage>
</organism>
<protein>
    <submittedName>
        <fullName evidence="2">Uncharacterized protein</fullName>
    </submittedName>
</protein>
<feature type="region of interest" description="Disordered" evidence="1">
    <location>
        <begin position="77"/>
        <end position="97"/>
    </location>
</feature>
<dbReference type="Proteomes" id="UP000694723">
    <property type="component" value="Unplaced"/>
</dbReference>
<sequence length="121" mass="12708">PLAPPSLMPAPLLSWPGGGGGGRSLDPHLQAHVEHHRGQDVDVGEVHAQPPGQVEEGEQCAREPLAEGAVGAALAWRPEGSDSSADSAGKAHQESSARLHHPLFPHCLHRKPGQPTHCTFL</sequence>
<name>A0A8D1VAY3_PIG</name>
<evidence type="ECO:0000313" key="2">
    <source>
        <dbReference type="Ensembl" id="ENSSSCP00060021571.1"/>
    </source>
</evidence>
<proteinExistence type="predicted"/>
<dbReference type="AlphaFoldDB" id="A0A8D1VAY3"/>
<evidence type="ECO:0000256" key="1">
    <source>
        <dbReference type="SAM" id="MobiDB-lite"/>
    </source>
</evidence>